<sequence>MSKREAFLESCCTENVDDFLRFIQLHRNKTEPFDVEEVLQEMNRDQRQTLWGKLSSLLQDVLQEERREEGSEEGREEAMEVEAAADPSHVRSVVDGVTLVAAESLKVLQDGETYNLLELQPVSEAPLQLQILRLCDAWWKKDLKEKETFGRSAMIIALTKSFDLKKPGTEIQRVWSLREVLLGLDNTSEDNKQMMDLLLKCFQRPAFLRNDDGKRFLVFLFSWNINFISVIHGTIKNQLEFFSMMVTAHIAEIYFRAWKKAGGDFLEKIESSCVQDLMQNAIFLHRSSPIVSYFHSRKGCEKVDKMLSNLYKPILWKALSAPNFEVRANATLLFTEAFPVLDMENGNKSTDEATQKQLDTVMVLLDDPHPTVRSNAILGVCKILAKYWEVLPAAIITDFLKKLVMELAFDSSSPDVRCSVFKCLIIVLDNSLSHPILEKLLPTLKYSLHDNSEKVRIAFLDMLIKVKAVRAAKLWSVCSMDHLLCILS</sequence>
<comment type="caution">
    <text evidence="2">The sequence shown here is derived from an EMBL/GenBank/DDBJ whole genome shotgun (WGS) entry which is preliminary data.</text>
</comment>
<dbReference type="PANTHER" id="PTHR16199">
    <property type="entry name" value="CONDENSIN-2 COMPLEX SUBUNIT G2"/>
    <property type="match status" value="1"/>
</dbReference>
<dbReference type="Pfam" id="PF12422">
    <property type="entry name" value="Condensin2nSMC"/>
    <property type="match status" value="1"/>
</dbReference>
<proteinExistence type="predicted"/>
<dbReference type="Gene3D" id="1.25.10.10">
    <property type="entry name" value="Leucine-rich Repeat Variant"/>
    <property type="match status" value="1"/>
</dbReference>
<dbReference type="AlphaFoldDB" id="A0AAD6A989"/>
<dbReference type="InterPro" id="IPR016024">
    <property type="entry name" value="ARM-type_fold"/>
</dbReference>
<dbReference type="EMBL" id="JAPTMU010000205">
    <property type="protein sequence ID" value="KAJ4920320.1"/>
    <property type="molecule type" value="Genomic_DNA"/>
</dbReference>
<evidence type="ECO:0000256" key="1">
    <source>
        <dbReference type="SAM" id="MobiDB-lite"/>
    </source>
</evidence>
<dbReference type="GO" id="GO:0000070">
    <property type="term" value="P:mitotic sister chromatid segregation"/>
    <property type="evidence" value="ECO:0007669"/>
    <property type="project" value="TreeGrafter"/>
</dbReference>
<gene>
    <name evidence="2" type="ORF">JOQ06_027970</name>
</gene>
<feature type="compositionally biased region" description="Basic and acidic residues" evidence="1">
    <location>
        <begin position="65"/>
        <end position="78"/>
    </location>
</feature>
<dbReference type="SUPFAM" id="SSF48371">
    <property type="entry name" value="ARM repeat"/>
    <property type="match status" value="1"/>
</dbReference>
<protein>
    <recommendedName>
        <fullName evidence="4">Condensin-2 complex subunit G2</fullName>
    </recommendedName>
</protein>
<dbReference type="InterPro" id="IPR011989">
    <property type="entry name" value="ARM-like"/>
</dbReference>
<keyword evidence="3" id="KW-1185">Reference proteome</keyword>
<evidence type="ECO:0000313" key="2">
    <source>
        <dbReference type="EMBL" id="KAJ4920320.1"/>
    </source>
</evidence>
<dbReference type="GO" id="GO:0000796">
    <property type="term" value="C:condensin complex"/>
    <property type="evidence" value="ECO:0007669"/>
    <property type="project" value="TreeGrafter"/>
</dbReference>
<evidence type="ECO:0008006" key="4">
    <source>
        <dbReference type="Google" id="ProtNLM"/>
    </source>
</evidence>
<dbReference type="GO" id="GO:0005634">
    <property type="term" value="C:nucleus"/>
    <property type="evidence" value="ECO:0007669"/>
    <property type="project" value="InterPro"/>
</dbReference>
<dbReference type="PANTHER" id="PTHR16199:SF4">
    <property type="entry name" value="CONDENSIN-2 COMPLEX SUBUNIT G2"/>
    <property type="match status" value="1"/>
</dbReference>
<organism evidence="2 3">
    <name type="scientific">Pogonophryne albipinna</name>
    <dbReference type="NCBI Taxonomy" id="1090488"/>
    <lineage>
        <taxon>Eukaryota</taxon>
        <taxon>Metazoa</taxon>
        <taxon>Chordata</taxon>
        <taxon>Craniata</taxon>
        <taxon>Vertebrata</taxon>
        <taxon>Euteleostomi</taxon>
        <taxon>Actinopterygii</taxon>
        <taxon>Neopterygii</taxon>
        <taxon>Teleostei</taxon>
        <taxon>Neoteleostei</taxon>
        <taxon>Acanthomorphata</taxon>
        <taxon>Eupercaria</taxon>
        <taxon>Perciformes</taxon>
        <taxon>Notothenioidei</taxon>
        <taxon>Pogonophryne</taxon>
    </lineage>
</organism>
<evidence type="ECO:0000313" key="3">
    <source>
        <dbReference type="Proteomes" id="UP001219934"/>
    </source>
</evidence>
<accession>A0AAD6A989</accession>
<reference evidence="2" key="1">
    <citation type="submission" date="2022-11" db="EMBL/GenBank/DDBJ databases">
        <title>Chromosome-level genome of Pogonophryne albipinna.</title>
        <authorList>
            <person name="Jo E."/>
        </authorList>
    </citation>
    <scope>NUCLEOTIDE SEQUENCE</scope>
    <source>
        <strain evidence="2">SGF0006</strain>
        <tissue evidence="2">Muscle</tissue>
    </source>
</reference>
<feature type="region of interest" description="Disordered" evidence="1">
    <location>
        <begin position="65"/>
        <end position="84"/>
    </location>
</feature>
<dbReference type="InterPro" id="IPR024741">
    <property type="entry name" value="Condensin2_G2"/>
</dbReference>
<dbReference type="Proteomes" id="UP001219934">
    <property type="component" value="Unassembled WGS sequence"/>
</dbReference>
<name>A0AAD6A989_9TELE</name>